<keyword evidence="7" id="KW-0812">Transmembrane</keyword>
<comment type="cofactor">
    <cofactor evidence="1">
        <name>Mg(2+)</name>
        <dbReference type="ChEBI" id="CHEBI:18420"/>
    </cofactor>
</comment>
<dbReference type="PANTHER" id="PTHR10903:SF135">
    <property type="entry name" value="TRANSLOCASE OF CHLOROPLAST 120, CHLOROPLASTIC-RELATED"/>
    <property type="match status" value="1"/>
</dbReference>
<dbReference type="InterPro" id="IPR045058">
    <property type="entry name" value="GIMA/IAN/Toc"/>
</dbReference>
<evidence type="ECO:0000256" key="6">
    <source>
        <dbReference type="ARBA" id="ARBA00022640"/>
    </source>
</evidence>
<evidence type="ECO:0000256" key="11">
    <source>
        <dbReference type="ARBA" id="ARBA00022805"/>
    </source>
</evidence>
<dbReference type="PANTHER" id="PTHR10903">
    <property type="entry name" value="GTPASE, IMAP FAMILY MEMBER-RELATED"/>
    <property type="match status" value="1"/>
</dbReference>
<feature type="region of interest" description="Disordered" evidence="18">
    <location>
        <begin position="319"/>
        <end position="349"/>
    </location>
</feature>
<keyword evidence="9" id="KW-0547">Nucleotide-binding</keyword>
<evidence type="ECO:0000256" key="1">
    <source>
        <dbReference type="ARBA" id="ARBA00001946"/>
    </source>
</evidence>
<evidence type="ECO:0000256" key="3">
    <source>
        <dbReference type="ARBA" id="ARBA00008535"/>
    </source>
</evidence>
<dbReference type="KEGG" id="bgt:106070350"/>
<evidence type="ECO:0000256" key="9">
    <source>
        <dbReference type="ARBA" id="ARBA00022741"/>
    </source>
</evidence>
<keyword evidence="12" id="KW-0460">Magnesium</keyword>
<evidence type="ECO:0000256" key="13">
    <source>
        <dbReference type="ARBA" id="ARBA00022927"/>
    </source>
</evidence>
<evidence type="ECO:0000259" key="19">
    <source>
        <dbReference type="PROSITE" id="PS51720"/>
    </source>
</evidence>
<dbReference type="GO" id="GO:0046872">
    <property type="term" value="F:metal ion binding"/>
    <property type="evidence" value="ECO:0007669"/>
    <property type="project" value="UniProtKB-KW"/>
</dbReference>
<gene>
    <name evidence="21" type="primary">LOC106070350</name>
</gene>
<evidence type="ECO:0000256" key="2">
    <source>
        <dbReference type="ARBA" id="ARBA00004167"/>
    </source>
</evidence>
<keyword evidence="13" id="KW-0653">Protein transport</keyword>
<keyword evidence="14" id="KW-1133">Transmembrane helix</keyword>
<evidence type="ECO:0000256" key="14">
    <source>
        <dbReference type="ARBA" id="ARBA00022989"/>
    </source>
</evidence>
<evidence type="ECO:0000313" key="21">
    <source>
        <dbReference type="RefSeq" id="XP_013085684.2"/>
    </source>
</evidence>
<evidence type="ECO:0000256" key="15">
    <source>
        <dbReference type="ARBA" id="ARBA00023134"/>
    </source>
</evidence>
<keyword evidence="20" id="KW-1185">Reference proteome</keyword>
<dbReference type="GeneID" id="106070350"/>
<keyword evidence="4" id="KW-0813">Transport</keyword>
<keyword evidence="10" id="KW-0378">Hydrolase</keyword>
<keyword evidence="6" id="KW-0934">Plastid</keyword>
<keyword evidence="8" id="KW-0479">Metal-binding</keyword>
<comment type="subcellular location">
    <subcellularLocation>
        <location evidence="2">Membrane</location>
        <topology evidence="2">Single-pass membrane protein</topology>
    </subcellularLocation>
    <subcellularLocation>
        <location evidence="17">Plastid</location>
        <location evidence="17">Chloroplast outer membrane</location>
    </subcellularLocation>
</comment>
<proteinExistence type="inferred from homology"/>
<dbReference type="Proteomes" id="UP001165740">
    <property type="component" value="Chromosome 16"/>
</dbReference>
<organism evidence="20 21">
    <name type="scientific">Biomphalaria glabrata</name>
    <name type="common">Bloodfluke planorb</name>
    <name type="synonym">Freshwater snail</name>
    <dbReference type="NCBI Taxonomy" id="6526"/>
    <lineage>
        <taxon>Eukaryota</taxon>
        <taxon>Metazoa</taxon>
        <taxon>Spiralia</taxon>
        <taxon>Lophotrochozoa</taxon>
        <taxon>Mollusca</taxon>
        <taxon>Gastropoda</taxon>
        <taxon>Heterobranchia</taxon>
        <taxon>Euthyneura</taxon>
        <taxon>Panpulmonata</taxon>
        <taxon>Hygrophila</taxon>
        <taxon>Lymnaeoidea</taxon>
        <taxon>Planorbidae</taxon>
        <taxon>Biomphalaria</taxon>
    </lineage>
</organism>
<reference evidence="21" key="1">
    <citation type="submission" date="2025-08" db="UniProtKB">
        <authorList>
            <consortium name="RefSeq"/>
        </authorList>
    </citation>
    <scope>IDENTIFICATION</scope>
</reference>
<evidence type="ECO:0000256" key="5">
    <source>
        <dbReference type="ARBA" id="ARBA00022528"/>
    </source>
</evidence>
<dbReference type="RefSeq" id="XP_013085684.2">
    <property type="nucleotide sequence ID" value="XM_013230230.2"/>
</dbReference>
<dbReference type="SUPFAM" id="SSF52540">
    <property type="entry name" value="P-loop containing nucleoside triphosphate hydrolases"/>
    <property type="match status" value="1"/>
</dbReference>
<accession>A0A9U8EFL0</accession>
<dbReference type="AlphaFoldDB" id="A0A9U8EFL0"/>
<evidence type="ECO:0000256" key="10">
    <source>
        <dbReference type="ARBA" id="ARBA00022801"/>
    </source>
</evidence>
<evidence type="ECO:0000256" key="12">
    <source>
        <dbReference type="ARBA" id="ARBA00022842"/>
    </source>
</evidence>
<dbReference type="GO" id="GO:0015031">
    <property type="term" value="P:protein transport"/>
    <property type="evidence" value="ECO:0007669"/>
    <property type="project" value="UniProtKB-KW"/>
</dbReference>
<sequence>MPFIYLFKPAAEENIHQHKEKNVILIVGRSGNGKRSIGNSLLGEPPFFETGTYEQTLDLVYKDSDKLRVIVCPFIGDTGDDIDANLQEICDATRKLKNIVGDRDIDAILFVLKYGVRFTKQEKDAVQRVKDVFGPDVFKHHIIIAFSYGDLFEQDSLNKSAMFFEWCQQQTGDIRDIFVENKYRCILFNNKDNYQNLKSKLNSLFEYISNEETATLHKNSQENINLDISDKSEPTVNADRKSDEPAMTNEQTVTKYDLNNISNYMKKVKAEINENTETAVSTGIFDDAKNKAKNAFKKSGKYVCGKGRVVLNKIKNALKNSNSEIESTPGGSQNLNGTENKSSEDGEAV</sequence>
<comment type="similarity">
    <text evidence="3">Belongs to the TRAFAC class TrmE-Era-EngA-EngB-Septin-like GTPase superfamily. AIG1/Toc34/Toc159-like paraseptin GTPase family. IAN subfamily.</text>
</comment>
<evidence type="ECO:0000256" key="7">
    <source>
        <dbReference type="ARBA" id="ARBA00022692"/>
    </source>
</evidence>
<feature type="compositionally biased region" description="Polar residues" evidence="18">
    <location>
        <begin position="319"/>
        <end position="340"/>
    </location>
</feature>
<feature type="domain" description="AIG1-type G" evidence="19">
    <location>
        <begin position="19"/>
        <end position="233"/>
    </location>
</feature>
<dbReference type="InterPro" id="IPR006703">
    <property type="entry name" value="G_AIG1"/>
</dbReference>
<evidence type="ECO:0000256" key="8">
    <source>
        <dbReference type="ARBA" id="ARBA00022723"/>
    </source>
</evidence>
<evidence type="ECO:0000256" key="4">
    <source>
        <dbReference type="ARBA" id="ARBA00022448"/>
    </source>
</evidence>
<evidence type="ECO:0000256" key="18">
    <source>
        <dbReference type="SAM" id="MobiDB-lite"/>
    </source>
</evidence>
<keyword evidence="5" id="KW-0150">Chloroplast</keyword>
<name>A0A9U8EFL0_BIOGL</name>
<keyword evidence="11" id="KW-1002">Plastid outer membrane</keyword>
<keyword evidence="15" id="KW-0342">GTP-binding</keyword>
<dbReference type="GO" id="GO:0016787">
    <property type="term" value="F:hydrolase activity"/>
    <property type="evidence" value="ECO:0007669"/>
    <property type="project" value="UniProtKB-KW"/>
</dbReference>
<evidence type="ECO:0000256" key="17">
    <source>
        <dbReference type="ARBA" id="ARBA00024013"/>
    </source>
</evidence>
<dbReference type="PROSITE" id="PS51720">
    <property type="entry name" value="G_AIG1"/>
    <property type="match status" value="1"/>
</dbReference>
<evidence type="ECO:0000256" key="16">
    <source>
        <dbReference type="ARBA" id="ARBA00023136"/>
    </source>
</evidence>
<dbReference type="GO" id="GO:0005525">
    <property type="term" value="F:GTP binding"/>
    <property type="evidence" value="ECO:0007669"/>
    <property type="project" value="UniProtKB-KW"/>
</dbReference>
<dbReference type="Pfam" id="PF04548">
    <property type="entry name" value="AIG1"/>
    <property type="match status" value="1"/>
</dbReference>
<dbReference type="InterPro" id="IPR027417">
    <property type="entry name" value="P-loop_NTPase"/>
</dbReference>
<protein>
    <submittedName>
        <fullName evidence="21">Uncharacterized protein LOC106070350</fullName>
    </submittedName>
</protein>
<keyword evidence="16" id="KW-0472">Membrane</keyword>
<dbReference type="GO" id="GO:0016020">
    <property type="term" value="C:membrane"/>
    <property type="evidence" value="ECO:0007669"/>
    <property type="project" value="UniProtKB-SubCell"/>
</dbReference>
<evidence type="ECO:0000313" key="20">
    <source>
        <dbReference type="Proteomes" id="UP001165740"/>
    </source>
</evidence>
<dbReference type="OrthoDB" id="6095869at2759"/>
<dbReference type="Gene3D" id="3.40.50.300">
    <property type="entry name" value="P-loop containing nucleotide triphosphate hydrolases"/>
    <property type="match status" value="1"/>
</dbReference>